<keyword evidence="3 7" id="KW-0436">Ligase</keyword>
<protein>
    <recommendedName>
        <fullName evidence="2">DNA ligase (ATP)</fullName>
        <ecNumber evidence="2">6.5.1.1</ecNumber>
    </recommendedName>
</protein>
<evidence type="ECO:0000259" key="6">
    <source>
        <dbReference type="PROSITE" id="PS50160"/>
    </source>
</evidence>
<dbReference type="InterPro" id="IPR012340">
    <property type="entry name" value="NA-bd_OB-fold"/>
</dbReference>
<dbReference type="InterPro" id="IPR044119">
    <property type="entry name" value="Adenylation_LigC-like"/>
</dbReference>
<reference evidence="7 8" key="1">
    <citation type="submission" date="2020-08" db="EMBL/GenBank/DDBJ databases">
        <title>Sequencing the genomes of 1000 actinobacteria strains.</title>
        <authorList>
            <person name="Klenk H.-P."/>
        </authorList>
    </citation>
    <scope>NUCLEOTIDE SEQUENCE [LARGE SCALE GENOMIC DNA]</scope>
    <source>
        <strain evidence="7 8">DSM 45084</strain>
    </source>
</reference>
<accession>A0A7W7WY06</accession>
<dbReference type="SUPFAM" id="SSF50249">
    <property type="entry name" value="Nucleic acid-binding proteins"/>
    <property type="match status" value="1"/>
</dbReference>
<evidence type="ECO:0000256" key="2">
    <source>
        <dbReference type="ARBA" id="ARBA00012727"/>
    </source>
</evidence>
<feature type="compositionally biased region" description="Basic and acidic residues" evidence="5">
    <location>
        <begin position="356"/>
        <end position="369"/>
    </location>
</feature>
<dbReference type="SUPFAM" id="SSF56091">
    <property type="entry name" value="DNA ligase/mRNA capping enzyme, catalytic domain"/>
    <property type="match status" value="1"/>
</dbReference>
<evidence type="ECO:0000256" key="5">
    <source>
        <dbReference type="SAM" id="MobiDB-lite"/>
    </source>
</evidence>
<evidence type="ECO:0000256" key="1">
    <source>
        <dbReference type="ARBA" id="ARBA00007572"/>
    </source>
</evidence>
<dbReference type="InterPro" id="IPR012309">
    <property type="entry name" value="DNA_ligase_ATP-dep_C"/>
</dbReference>
<feature type="region of interest" description="Disordered" evidence="5">
    <location>
        <begin position="348"/>
        <end position="397"/>
    </location>
</feature>
<dbReference type="PANTHER" id="PTHR45674:SF4">
    <property type="entry name" value="DNA LIGASE 1"/>
    <property type="match status" value="1"/>
</dbReference>
<sequence>MNLPVRPPVRPMLARAVREVPRGAGLVYEPKWDGFRCVVFRDGAGIELGSRNDRPLTRYFPEVVELLAAGLPDRCVVDGEIVVVTPDGLDFGLLQLRLHPAASRVRRLAAETPASFVAFDLLALADRSLLDVPFGRRRELLVEAVTELPGLYVTPCTDDPDVAQDWFTRFEGAGFDGVVAKDVDLPYQQDKRVMWKVKHERTAECVVAGFRWHKDGEGVGSLMLGLFDDVGLRSVGVASSFSAARRVELLAELAPLRENALDGHPWADWVGDPTGAPSRWNPDKTLTWEPVRTELVAEVRYEHVHDHRFRHTARLVRFRPDRDPASCTFAQLEEVAPAELAAIFAVPVPSAPNPSGEHDDRRVEHRGEPDPQQVGHEQQPGDEVPADEQGEQQRDHH</sequence>
<dbReference type="GO" id="GO:0006281">
    <property type="term" value="P:DNA repair"/>
    <property type="evidence" value="ECO:0007669"/>
    <property type="project" value="InterPro"/>
</dbReference>
<name>A0A7W7WY06_9PSEU</name>
<dbReference type="EMBL" id="JACHJS010000001">
    <property type="protein sequence ID" value="MBB4967203.1"/>
    <property type="molecule type" value="Genomic_DNA"/>
</dbReference>
<comment type="similarity">
    <text evidence="1">Belongs to the ATP-dependent DNA ligase family.</text>
</comment>
<dbReference type="GO" id="GO:0005524">
    <property type="term" value="F:ATP binding"/>
    <property type="evidence" value="ECO:0007669"/>
    <property type="project" value="InterPro"/>
</dbReference>
<comment type="caution">
    <text evidence="7">The sequence shown here is derived from an EMBL/GenBank/DDBJ whole genome shotgun (WGS) entry which is preliminary data.</text>
</comment>
<dbReference type="EC" id="6.5.1.1" evidence="2"/>
<dbReference type="PROSITE" id="PS50160">
    <property type="entry name" value="DNA_LIGASE_A3"/>
    <property type="match status" value="1"/>
</dbReference>
<dbReference type="Gene3D" id="3.30.470.30">
    <property type="entry name" value="DNA ligase/mRNA capping enzyme"/>
    <property type="match status" value="1"/>
</dbReference>
<comment type="catalytic activity">
    <reaction evidence="4">
        <text>ATP + (deoxyribonucleotide)n-3'-hydroxyl + 5'-phospho-(deoxyribonucleotide)m = (deoxyribonucleotide)n+m + AMP + diphosphate.</text>
        <dbReference type="EC" id="6.5.1.1"/>
    </reaction>
</comment>
<dbReference type="CDD" id="cd07905">
    <property type="entry name" value="Adenylation_DNA_ligase_LigC"/>
    <property type="match status" value="1"/>
</dbReference>
<keyword evidence="8" id="KW-1185">Reference proteome</keyword>
<dbReference type="AlphaFoldDB" id="A0A7W7WY06"/>
<dbReference type="GO" id="GO:0003910">
    <property type="term" value="F:DNA ligase (ATP) activity"/>
    <property type="evidence" value="ECO:0007669"/>
    <property type="project" value="UniProtKB-EC"/>
</dbReference>
<evidence type="ECO:0000256" key="3">
    <source>
        <dbReference type="ARBA" id="ARBA00022598"/>
    </source>
</evidence>
<dbReference type="Proteomes" id="UP000542674">
    <property type="component" value="Unassembled WGS sequence"/>
</dbReference>
<dbReference type="PANTHER" id="PTHR45674">
    <property type="entry name" value="DNA LIGASE 1/3 FAMILY MEMBER"/>
    <property type="match status" value="1"/>
</dbReference>
<evidence type="ECO:0000313" key="7">
    <source>
        <dbReference type="EMBL" id="MBB4967203.1"/>
    </source>
</evidence>
<dbReference type="InterPro" id="IPR050191">
    <property type="entry name" value="ATP-dep_DNA_ligase"/>
</dbReference>
<gene>
    <name evidence="7" type="ORF">F4559_004562</name>
</gene>
<dbReference type="NCBIfam" id="NF006078">
    <property type="entry name" value="PRK08224.1"/>
    <property type="match status" value="1"/>
</dbReference>
<dbReference type="RefSeq" id="WP_312865775.1">
    <property type="nucleotide sequence ID" value="NZ_BAABAI010000020.1"/>
</dbReference>
<evidence type="ECO:0000313" key="8">
    <source>
        <dbReference type="Proteomes" id="UP000542674"/>
    </source>
</evidence>
<organism evidence="7 8">
    <name type="scientific">Saccharothrix violaceirubra</name>
    <dbReference type="NCBI Taxonomy" id="413306"/>
    <lineage>
        <taxon>Bacteria</taxon>
        <taxon>Bacillati</taxon>
        <taxon>Actinomycetota</taxon>
        <taxon>Actinomycetes</taxon>
        <taxon>Pseudonocardiales</taxon>
        <taxon>Pseudonocardiaceae</taxon>
        <taxon>Saccharothrix</taxon>
    </lineage>
</organism>
<dbReference type="Gene3D" id="2.40.50.140">
    <property type="entry name" value="Nucleic acid-binding proteins"/>
    <property type="match status" value="1"/>
</dbReference>
<dbReference type="Pfam" id="PF01068">
    <property type="entry name" value="DNA_ligase_A_M"/>
    <property type="match status" value="1"/>
</dbReference>
<dbReference type="CDD" id="cd07970">
    <property type="entry name" value="OBF_DNA_ligase_LigC"/>
    <property type="match status" value="1"/>
</dbReference>
<proteinExistence type="inferred from homology"/>
<dbReference type="GO" id="GO:0006310">
    <property type="term" value="P:DNA recombination"/>
    <property type="evidence" value="ECO:0007669"/>
    <property type="project" value="InterPro"/>
</dbReference>
<feature type="domain" description="ATP-dependent DNA ligase family profile" evidence="6">
    <location>
        <begin position="111"/>
        <end position="195"/>
    </location>
</feature>
<evidence type="ECO:0000256" key="4">
    <source>
        <dbReference type="ARBA" id="ARBA00034003"/>
    </source>
</evidence>
<dbReference type="Pfam" id="PF04679">
    <property type="entry name" value="DNA_ligase_A_C"/>
    <property type="match status" value="1"/>
</dbReference>
<dbReference type="InterPro" id="IPR044117">
    <property type="entry name" value="OBF_LigC-like"/>
</dbReference>
<dbReference type="InterPro" id="IPR012310">
    <property type="entry name" value="DNA_ligase_ATP-dep_cent"/>
</dbReference>